<evidence type="ECO:0000313" key="2">
    <source>
        <dbReference type="Proteomes" id="UP001302573"/>
    </source>
</evidence>
<dbReference type="Proteomes" id="UP001302573">
    <property type="component" value="Unassembled WGS sequence"/>
</dbReference>
<name>A0ABU5V9L8_9PSED</name>
<gene>
    <name evidence="1" type="ORF">VA602_01075</name>
</gene>
<sequence>MIKTLLQGRTLVSEIKSDTPQSRTWIELSLQDHLIPAYPLRTEPYSMIGHSPYAHQCRIEEARFKARLNTFNAEDIEQALDPSYDRVGSFRALESIAELKVFLSKNSLVLEDFVDASDVDEYPL</sequence>
<dbReference type="RefSeq" id="WP_323452234.1">
    <property type="nucleotide sequence ID" value="NZ_JAYFUI010000033.1"/>
</dbReference>
<keyword evidence="2" id="KW-1185">Reference proteome</keyword>
<dbReference type="EMBL" id="JAYFUI010000033">
    <property type="protein sequence ID" value="MEA5669927.1"/>
    <property type="molecule type" value="Genomic_DNA"/>
</dbReference>
<proteinExistence type="predicted"/>
<evidence type="ECO:0000313" key="1">
    <source>
        <dbReference type="EMBL" id="MEA5669927.1"/>
    </source>
</evidence>
<accession>A0ABU5V9L8</accession>
<comment type="caution">
    <text evidence="1">The sequence shown here is derived from an EMBL/GenBank/DDBJ whole genome shotgun (WGS) entry which is preliminary data.</text>
</comment>
<protein>
    <submittedName>
        <fullName evidence="1">Uncharacterized protein</fullName>
    </submittedName>
</protein>
<organism evidence="1 2">
    <name type="scientific">Pseudomonas machongensis</name>
    <dbReference type="NCBI Taxonomy" id="3110229"/>
    <lineage>
        <taxon>Bacteria</taxon>
        <taxon>Pseudomonadati</taxon>
        <taxon>Pseudomonadota</taxon>
        <taxon>Gammaproteobacteria</taxon>
        <taxon>Pseudomonadales</taxon>
        <taxon>Pseudomonadaceae</taxon>
        <taxon>Pseudomonas</taxon>
    </lineage>
</organism>
<reference evidence="1 2" key="1">
    <citation type="submission" date="2023-12" db="EMBL/GenBank/DDBJ databases">
        <title>Pseudomonas machongensis sp. nov., isolated from wilted pepper plants (Capsicum annuum).</title>
        <authorList>
            <person name="Qiu M."/>
            <person name="Li Y."/>
            <person name="Liu Q."/>
            <person name="Zhang X."/>
            <person name="Huang Y."/>
            <person name="Guo R."/>
            <person name="Hu M."/>
            <person name="Zhou J."/>
            <person name="Zhou X."/>
        </authorList>
    </citation>
    <scope>NUCLEOTIDE SEQUENCE [LARGE SCALE GENOMIC DNA]</scope>
    <source>
        <strain evidence="1 2">MH2</strain>
    </source>
</reference>